<proteinExistence type="predicted"/>
<sequence length="340" mass="37809">MNASTTADGQAPCPLCASGTSTHEVTGYDRTRPMPGSFDYRRCGGCGLLFQHPLPAPDEIAGLYPDDYSPHVGGRSGIKDKWINRVARRLYYDTDSPQRSAAGKAFMGLLFERVLGELRPPRGECRVLDVGCGSGDLLARYAELGWSAHGIEVSPHGCEVARAKGLEVHQGDVFDAPFPTGRFDLIILSHVVEHVLDPVGFLARVREFLAPGGLLVVLTPNSRALGLQRYRSCWFPLEAPRHLMLFCPRTLTNTAREAGLRLVRNKPRTEAKRWTQSRHYVRTQGQELPEDMDERARVIAASLEPSEREAGFERLVRPYLWLAAKFGRGEILELEFASAR</sequence>
<dbReference type="OrthoDB" id="2577067at2"/>
<protein>
    <submittedName>
        <fullName evidence="1">Malonyl-[acyl-carrier protein] O-methyltransferase</fullName>
        <ecNumber evidence="1">2.1.1.197</ecNumber>
    </submittedName>
</protein>
<dbReference type="RefSeq" id="WP_145190253.1">
    <property type="nucleotide sequence ID" value="NZ_CP036290.1"/>
</dbReference>
<dbReference type="EC" id="2.1.1.197" evidence="1"/>
<dbReference type="Proteomes" id="UP000319342">
    <property type="component" value="Chromosome"/>
</dbReference>
<dbReference type="Pfam" id="PF13489">
    <property type="entry name" value="Methyltransf_23"/>
    <property type="match status" value="1"/>
</dbReference>
<keyword evidence="1" id="KW-0808">Transferase</keyword>
<accession>A0A518D387</accession>
<dbReference type="InterPro" id="IPR029063">
    <property type="entry name" value="SAM-dependent_MTases_sf"/>
</dbReference>
<dbReference type="AlphaFoldDB" id="A0A518D387"/>
<keyword evidence="1" id="KW-0489">Methyltransferase</keyword>
<name>A0A518D387_9BACT</name>
<organism evidence="1 2">
    <name type="scientific">Rohdeia mirabilis</name>
    <dbReference type="NCBI Taxonomy" id="2528008"/>
    <lineage>
        <taxon>Bacteria</taxon>
        <taxon>Pseudomonadati</taxon>
        <taxon>Planctomycetota</taxon>
        <taxon>Planctomycetia</taxon>
        <taxon>Planctomycetia incertae sedis</taxon>
        <taxon>Rohdeia</taxon>
    </lineage>
</organism>
<dbReference type="GO" id="GO:0102130">
    <property type="term" value="F:malonyl-CoA methyltransferase activity"/>
    <property type="evidence" value="ECO:0007669"/>
    <property type="project" value="UniProtKB-EC"/>
</dbReference>
<evidence type="ECO:0000313" key="2">
    <source>
        <dbReference type="Proteomes" id="UP000319342"/>
    </source>
</evidence>
<dbReference type="GO" id="GO:0032259">
    <property type="term" value="P:methylation"/>
    <property type="evidence" value="ECO:0007669"/>
    <property type="project" value="UniProtKB-KW"/>
</dbReference>
<evidence type="ECO:0000313" key="1">
    <source>
        <dbReference type="EMBL" id="QDU85943.1"/>
    </source>
</evidence>
<gene>
    <name evidence="1" type="primary">bioC_4</name>
    <name evidence="1" type="ORF">Pla163_30900</name>
</gene>
<keyword evidence="2" id="KW-1185">Reference proteome</keyword>
<dbReference type="EMBL" id="CP036290">
    <property type="protein sequence ID" value="QDU85943.1"/>
    <property type="molecule type" value="Genomic_DNA"/>
</dbReference>
<dbReference type="CDD" id="cd02440">
    <property type="entry name" value="AdoMet_MTases"/>
    <property type="match status" value="1"/>
</dbReference>
<dbReference type="PANTHER" id="PTHR43861">
    <property type="entry name" value="TRANS-ACONITATE 2-METHYLTRANSFERASE-RELATED"/>
    <property type="match status" value="1"/>
</dbReference>
<reference evidence="1 2" key="1">
    <citation type="submission" date="2019-02" db="EMBL/GenBank/DDBJ databases">
        <title>Deep-cultivation of Planctomycetes and their phenomic and genomic characterization uncovers novel biology.</title>
        <authorList>
            <person name="Wiegand S."/>
            <person name="Jogler M."/>
            <person name="Boedeker C."/>
            <person name="Pinto D."/>
            <person name="Vollmers J."/>
            <person name="Rivas-Marin E."/>
            <person name="Kohn T."/>
            <person name="Peeters S.H."/>
            <person name="Heuer A."/>
            <person name="Rast P."/>
            <person name="Oberbeckmann S."/>
            <person name="Bunk B."/>
            <person name="Jeske O."/>
            <person name="Meyerdierks A."/>
            <person name="Storesund J.E."/>
            <person name="Kallscheuer N."/>
            <person name="Luecker S."/>
            <person name="Lage O.M."/>
            <person name="Pohl T."/>
            <person name="Merkel B.J."/>
            <person name="Hornburger P."/>
            <person name="Mueller R.-W."/>
            <person name="Bruemmer F."/>
            <person name="Labrenz M."/>
            <person name="Spormann A.M."/>
            <person name="Op den Camp H."/>
            <person name="Overmann J."/>
            <person name="Amann R."/>
            <person name="Jetten M.S.M."/>
            <person name="Mascher T."/>
            <person name="Medema M.H."/>
            <person name="Devos D.P."/>
            <person name="Kaster A.-K."/>
            <person name="Ovreas L."/>
            <person name="Rohde M."/>
            <person name="Galperin M.Y."/>
            <person name="Jogler C."/>
        </authorList>
    </citation>
    <scope>NUCLEOTIDE SEQUENCE [LARGE SCALE GENOMIC DNA]</scope>
    <source>
        <strain evidence="1 2">Pla163</strain>
    </source>
</reference>
<dbReference type="Gene3D" id="3.40.50.150">
    <property type="entry name" value="Vaccinia Virus protein VP39"/>
    <property type="match status" value="1"/>
</dbReference>
<dbReference type="SUPFAM" id="SSF53335">
    <property type="entry name" value="S-adenosyl-L-methionine-dependent methyltransferases"/>
    <property type="match status" value="1"/>
</dbReference>